<dbReference type="RefSeq" id="XP_024722942.1">
    <property type="nucleotide sequence ID" value="XM_024862397.1"/>
</dbReference>
<evidence type="ECO:0000313" key="2">
    <source>
        <dbReference type="EMBL" id="PSS22896.1"/>
    </source>
</evidence>
<proteinExistence type="predicted"/>
<evidence type="ECO:0000256" key="1">
    <source>
        <dbReference type="SAM" id="MobiDB-lite"/>
    </source>
</evidence>
<dbReference type="InParanoid" id="A0A2T3B7N9"/>
<dbReference type="EMBL" id="KZ679008">
    <property type="protein sequence ID" value="PSS22896.1"/>
    <property type="molecule type" value="Genomic_DNA"/>
</dbReference>
<reference evidence="2 3" key="1">
    <citation type="journal article" date="2018" name="New Phytol.">
        <title>Comparative genomics and transcriptomics depict ericoid mycorrhizal fungi as versatile saprotrophs and plant mutualists.</title>
        <authorList>
            <person name="Martino E."/>
            <person name="Morin E."/>
            <person name="Grelet G.A."/>
            <person name="Kuo A."/>
            <person name="Kohler A."/>
            <person name="Daghino S."/>
            <person name="Barry K.W."/>
            <person name="Cichocki N."/>
            <person name="Clum A."/>
            <person name="Dockter R.B."/>
            <person name="Hainaut M."/>
            <person name="Kuo R.C."/>
            <person name="LaButti K."/>
            <person name="Lindahl B.D."/>
            <person name="Lindquist E.A."/>
            <person name="Lipzen A."/>
            <person name="Khouja H.R."/>
            <person name="Magnuson J."/>
            <person name="Murat C."/>
            <person name="Ohm R.A."/>
            <person name="Singer S.W."/>
            <person name="Spatafora J.W."/>
            <person name="Wang M."/>
            <person name="Veneault-Fourrey C."/>
            <person name="Henrissat B."/>
            <person name="Grigoriev I.V."/>
            <person name="Martin F.M."/>
            <person name="Perotto S."/>
        </authorList>
    </citation>
    <scope>NUCLEOTIDE SEQUENCE [LARGE SCALE GENOMIC DNA]</scope>
    <source>
        <strain evidence="2 3">ATCC 22711</strain>
    </source>
</reference>
<dbReference type="AlphaFoldDB" id="A0A2T3B7N9"/>
<feature type="compositionally biased region" description="Basic and acidic residues" evidence="1">
    <location>
        <begin position="341"/>
        <end position="351"/>
    </location>
</feature>
<evidence type="ECO:0000313" key="3">
    <source>
        <dbReference type="Proteomes" id="UP000241818"/>
    </source>
</evidence>
<sequence length="504" mass="55551">MHPSSSHSYTITLHCPKAVQTSSKEPILLHCANPNPPSIKEPPQPHCLAPQSSFERRPHPKCIVPTHHDLSKPPLQSQCLATPFRRLAETHHNLYNLSPPVYSCFRADSETMIMSRHTFTPQLRSATAPIPINLPSDQQPTAAAMPHHRAVIEQQARIAFLNGNGVLWELVVSKLQDFLVHPMDMTEREFVDFVLHPNVPAWLDANLETLAHRALSRRMQLHLRMAQIGISPRLASALDMRGVASDRDRVSFINEYHAKHAINALRGLGIRGVTNDEAEKFARMNMTDQSRFVLNRMSNAHPHPTEGNGTTDAGPSTTAGLSTTAGPSTTASPATTASQGEVRHNSARRSETPTLKSCLRKGSAYDEPSAQQVSTAPARPRRNVTWNYEVTAVAHPRDAARAAKLALKEAAKAAKLAHKEAAKAARLARENSRKSSESLEKPSVFAAIVVAFRSDPPERVHHVVERPRVKRPLGRSIVKTYSAAWAAFKEPQRLGPVPTERCGD</sequence>
<organism evidence="2 3">
    <name type="scientific">Amorphotheca resinae ATCC 22711</name>
    <dbReference type="NCBI Taxonomy" id="857342"/>
    <lineage>
        <taxon>Eukaryota</taxon>
        <taxon>Fungi</taxon>
        <taxon>Dikarya</taxon>
        <taxon>Ascomycota</taxon>
        <taxon>Pezizomycotina</taxon>
        <taxon>Leotiomycetes</taxon>
        <taxon>Helotiales</taxon>
        <taxon>Amorphothecaceae</taxon>
        <taxon>Amorphotheca</taxon>
    </lineage>
</organism>
<dbReference type="GeneID" id="36570478"/>
<gene>
    <name evidence="2" type="ORF">M430DRAFT_135264</name>
</gene>
<name>A0A2T3B7N9_AMORE</name>
<accession>A0A2T3B7N9</accession>
<protein>
    <submittedName>
        <fullName evidence="2">Uncharacterized protein</fullName>
    </submittedName>
</protein>
<feature type="region of interest" description="Disordered" evidence="1">
    <location>
        <begin position="298"/>
        <end position="379"/>
    </location>
</feature>
<dbReference type="Proteomes" id="UP000241818">
    <property type="component" value="Unassembled WGS sequence"/>
</dbReference>
<feature type="compositionally biased region" description="Low complexity" evidence="1">
    <location>
        <begin position="313"/>
        <end position="338"/>
    </location>
</feature>
<keyword evidence="3" id="KW-1185">Reference proteome</keyword>